<comment type="caution">
    <text evidence="5">The sequence shown here is derived from an EMBL/GenBank/DDBJ whole genome shotgun (WGS) entry which is preliminary data.</text>
</comment>
<dbReference type="PRINTS" id="PR00038">
    <property type="entry name" value="HTHLUXR"/>
</dbReference>
<dbReference type="SUPFAM" id="SSF52172">
    <property type="entry name" value="CheY-like"/>
    <property type="match status" value="1"/>
</dbReference>
<dbReference type="Pfam" id="PF00196">
    <property type="entry name" value="GerE"/>
    <property type="match status" value="1"/>
</dbReference>
<feature type="domain" description="HTH luxR-type" evidence="3">
    <location>
        <begin position="141"/>
        <end position="206"/>
    </location>
</feature>
<keyword evidence="1" id="KW-0238">DNA-binding</keyword>
<evidence type="ECO:0000313" key="6">
    <source>
        <dbReference type="Proteomes" id="UP000245639"/>
    </source>
</evidence>
<dbReference type="RefSeq" id="WP_165825902.1">
    <property type="nucleotide sequence ID" value="NZ_QEKW01000017.1"/>
</dbReference>
<dbReference type="Gene3D" id="3.40.50.2300">
    <property type="match status" value="1"/>
</dbReference>
<gene>
    <name evidence="5" type="ORF">C8D89_11740</name>
</gene>
<dbReference type="GO" id="GO:0006355">
    <property type="term" value="P:regulation of DNA-templated transcription"/>
    <property type="evidence" value="ECO:0007669"/>
    <property type="project" value="InterPro"/>
</dbReference>
<dbReference type="SMART" id="SM00421">
    <property type="entry name" value="HTH_LUXR"/>
    <property type="match status" value="1"/>
</dbReference>
<dbReference type="PROSITE" id="PS00622">
    <property type="entry name" value="HTH_LUXR_1"/>
    <property type="match status" value="1"/>
</dbReference>
<dbReference type="Gene3D" id="1.10.10.10">
    <property type="entry name" value="Winged helix-like DNA-binding domain superfamily/Winged helix DNA-binding domain"/>
    <property type="match status" value="1"/>
</dbReference>
<dbReference type="PROSITE" id="PS50043">
    <property type="entry name" value="HTH_LUXR_2"/>
    <property type="match status" value="1"/>
</dbReference>
<dbReference type="InterPro" id="IPR001789">
    <property type="entry name" value="Sig_transdc_resp-reg_receiver"/>
</dbReference>
<name>A0A2U1EXD0_9PSEU</name>
<accession>A0A2U1EXD0</accession>
<keyword evidence="6" id="KW-1185">Reference proteome</keyword>
<dbReference type="CDD" id="cd00156">
    <property type="entry name" value="REC"/>
    <property type="match status" value="1"/>
</dbReference>
<feature type="modified residue" description="4-aspartylphosphate" evidence="2">
    <location>
        <position position="53"/>
    </location>
</feature>
<sequence length="218" mass="23643">MVDIVMSGERALFTDLLGSVLTDHGYRVVCAPARHDLLVDAVSSHRPRMVLADHLSDREQEPGSLVRRLRRAGPGTAIILVSSDHRRSSVEVALGAGANAYLHTSSALDTLLQSLRRVRSGEVVINIPRPLTAGRSEAAEVQRLANELTAREWQCLELLLDGVSTAQISARLGIGTVTVRSHVQSILYKLGVHSRLEATSLAVRYDLLAVRPHAVRAG</sequence>
<organism evidence="5 6">
    <name type="scientific">Actinomycetospora cinnamomea</name>
    <dbReference type="NCBI Taxonomy" id="663609"/>
    <lineage>
        <taxon>Bacteria</taxon>
        <taxon>Bacillati</taxon>
        <taxon>Actinomycetota</taxon>
        <taxon>Actinomycetes</taxon>
        <taxon>Pseudonocardiales</taxon>
        <taxon>Pseudonocardiaceae</taxon>
        <taxon>Actinomycetospora</taxon>
    </lineage>
</organism>
<evidence type="ECO:0000259" key="4">
    <source>
        <dbReference type="PROSITE" id="PS50110"/>
    </source>
</evidence>
<dbReference type="GO" id="GO:0003677">
    <property type="term" value="F:DNA binding"/>
    <property type="evidence" value="ECO:0007669"/>
    <property type="project" value="UniProtKB-KW"/>
</dbReference>
<evidence type="ECO:0000313" key="5">
    <source>
        <dbReference type="EMBL" id="PVZ04587.1"/>
    </source>
</evidence>
<feature type="domain" description="Response regulatory" evidence="4">
    <location>
        <begin position="3"/>
        <end position="119"/>
    </location>
</feature>
<dbReference type="SUPFAM" id="SSF46894">
    <property type="entry name" value="C-terminal effector domain of the bipartite response regulators"/>
    <property type="match status" value="1"/>
</dbReference>
<evidence type="ECO:0000256" key="1">
    <source>
        <dbReference type="ARBA" id="ARBA00023125"/>
    </source>
</evidence>
<evidence type="ECO:0000256" key="2">
    <source>
        <dbReference type="PROSITE-ProRule" id="PRU00169"/>
    </source>
</evidence>
<dbReference type="EMBL" id="QEKW01000017">
    <property type="protein sequence ID" value="PVZ04587.1"/>
    <property type="molecule type" value="Genomic_DNA"/>
</dbReference>
<dbReference type="InterPro" id="IPR011006">
    <property type="entry name" value="CheY-like_superfamily"/>
</dbReference>
<dbReference type="PANTHER" id="PTHR45566">
    <property type="entry name" value="HTH-TYPE TRANSCRIPTIONAL REGULATOR YHJB-RELATED"/>
    <property type="match status" value="1"/>
</dbReference>
<dbReference type="PANTHER" id="PTHR45566:SF2">
    <property type="entry name" value="NARL SUBFAMILY"/>
    <property type="match status" value="1"/>
</dbReference>
<dbReference type="PROSITE" id="PS50110">
    <property type="entry name" value="RESPONSE_REGULATORY"/>
    <property type="match status" value="1"/>
</dbReference>
<evidence type="ECO:0000259" key="3">
    <source>
        <dbReference type="PROSITE" id="PS50043"/>
    </source>
</evidence>
<protein>
    <submittedName>
        <fullName evidence="5">LuxR family two component transcriptional regulator</fullName>
    </submittedName>
</protein>
<dbReference type="InterPro" id="IPR036388">
    <property type="entry name" value="WH-like_DNA-bd_sf"/>
</dbReference>
<dbReference type="Proteomes" id="UP000245639">
    <property type="component" value="Unassembled WGS sequence"/>
</dbReference>
<dbReference type="InterPro" id="IPR051015">
    <property type="entry name" value="EvgA-like"/>
</dbReference>
<dbReference type="InterPro" id="IPR000792">
    <property type="entry name" value="Tscrpt_reg_LuxR_C"/>
</dbReference>
<dbReference type="AlphaFoldDB" id="A0A2U1EXD0"/>
<keyword evidence="2" id="KW-0597">Phosphoprotein</keyword>
<dbReference type="InterPro" id="IPR016032">
    <property type="entry name" value="Sig_transdc_resp-reg_C-effctor"/>
</dbReference>
<reference evidence="5 6" key="1">
    <citation type="submission" date="2018-04" db="EMBL/GenBank/DDBJ databases">
        <title>Genomic Encyclopedia of Type Strains, Phase IV (KMG-IV): sequencing the most valuable type-strain genomes for metagenomic binning, comparative biology and taxonomic classification.</title>
        <authorList>
            <person name="Goeker M."/>
        </authorList>
    </citation>
    <scope>NUCLEOTIDE SEQUENCE [LARGE SCALE GENOMIC DNA]</scope>
    <source>
        <strain evidence="5 6">DSM 45771</strain>
    </source>
</reference>
<dbReference type="CDD" id="cd06170">
    <property type="entry name" value="LuxR_C_like"/>
    <property type="match status" value="1"/>
</dbReference>
<proteinExistence type="predicted"/>
<dbReference type="GO" id="GO:0000160">
    <property type="term" value="P:phosphorelay signal transduction system"/>
    <property type="evidence" value="ECO:0007669"/>
    <property type="project" value="InterPro"/>
</dbReference>